<organism evidence="1 2">
    <name type="scientific">Massilia genomosp. 1</name>
    <dbReference type="NCBI Taxonomy" id="2609280"/>
    <lineage>
        <taxon>Bacteria</taxon>
        <taxon>Pseudomonadati</taxon>
        <taxon>Pseudomonadota</taxon>
        <taxon>Betaproteobacteria</taxon>
        <taxon>Burkholderiales</taxon>
        <taxon>Oxalobacteraceae</taxon>
        <taxon>Telluria group</taxon>
        <taxon>Massilia</taxon>
    </lineage>
</organism>
<comment type="caution">
    <text evidence="1">The sequence shown here is derived from an EMBL/GenBank/DDBJ whole genome shotgun (WGS) entry which is preliminary data.</text>
</comment>
<dbReference type="EMBL" id="WHJF01000007">
    <property type="protein sequence ID" value="NHZ61536.1"/>
    <property type="molecule type" value="Genomic_DNA"/>
</dbReference>
<dbReference type="RefSeq" id="WP_222852941.1">
    <property type="nucleotide sequence ID" value="NZ_WHJF01000007.1"/>
</dbReference>
<proteinExistence type="predicted"/>
<reference evidence="1 2" key="1">
    <citation type="submission" date="2019-10" db="EMBL/GenBank/DDBJ databases">
        <title>Taxonomy of Antarctic Massilia spp.: description of Massilia rubra sp. nov., Massilia aquatica sp. nov., Massilia mucilaginosa sp. nov., Massilia frigida sp. nov. isolated from streams, lakes and regoliths.</title>
        <authorList>
            <person name="Holochova P."/>
            <person name="Sedlacek I."/>
            <person name="Kralova S."/>
            <person name="Maslanova I."/>
            <person name="Busse H.-J."/>
            <person name="Stankova E."/>
            <person name="Vrbovska V."/>
            <person name="Kovarovic V."/>
            <person name="Bartak M."/>
            <person name="Svec P."/>
            <person name="Pantucek R."/>
        </authorList>
    </citation>
    <scope>NUCLEOTIDE SEQUENCE [LARGE SCALE GENOMIC DNA]</scope>
    <source>
        <strain evidence="1 2">CCM 8694</strain>
    </source>
</reference>
<evidence type="ECO:0000313" key="1">
    <source>
        <dbReference type="EMBL" id="NHZ61536.1"/>
    </source>
</evidence>
<name>A0ABX0MM53_9BURK</name>
<gene>
    <name evidence="1" type="ORF">F1735_04330</name>
</gene>
<dbReference type="Proteomes" id="UP000610594">
    <property type="component" value="Unassembled WGS sequence"/>
</dbReference>
<accession>A0ABX0MM53</accession>
<evidence type="ECO:0000313" key="2">
    <source>
        <dbReference type="Proteomes" id="UP000610594"/>
    </source>
</evidence>
<sequence>MSSVPLTTHILVQLGAGHDAHQLSFRTDRDRDPRAAFLLERLRVEQGSALAEGIADEGGKVVLAFADAGLDFGKAGRTGAALWQNAPFATQGSWPD</sequence>
<keyword evidence="2" id="KW-1185">Reference proteome</keyword>
<protein>
    <submittedName>
        <fullName evidence="1">Uncharacterized protein</fullName>
    </submittedName>
</protein>